<feature type="transmembrane region" description="Helical" evidence="1">
    <location>
        <begin position="139"/>
        <end position="156"/>
    </location>
</feature>
<dbReference type="RefSeq" id="WP_069583887.1">
    <property type="nucleotide sequence ID" value="NZ_LMVM01000037.1"/>
</dbReference>
<dbReference type="EMBL" id="LMVM01000037">
    <property type="protein sequence ID" value="PAV03640.1"/>
    <property type="molecule type" value="Genomic_DNA"/>
</dbReference>
<accession>A0A2A2H2W1</accession>
<dbReference type="AlphaFoldDB" id="A0A2A2H2W1"/>
<feature type="transmembrane region" description="Helical" evidence="1">
    <location>
        <begin position="7"/>
        <end position="24"/>
    </location>
</feature>
<feature type="transmembrane region" description="Helical" evidence="1">
    <location>
        <begin position="114"/>
        <end position="133"/>
    </location>
</feature>
<evidence type="ECO:0000313" key="3">
    <source>
        <dbReference type="Proteomes" id="UP000217784"/>
    </source>
</evidence>
<keyword evidence="1" id="KW-1133">Transmembrane helix</keyword>
<reference evidence="2 3" key="1">
    <citation type="journal article" date="2017" name="BMC Genomics">
        <title>Genomic analysis of methanogenic archaea reveals a shift towards energy conservation.</title>
        <authorList>
            <person name="Gilmore S.P."/>
            <person name="Henske J.K."/>
            <person name="Sexton J.A."/>
            <person name="Solomon K.V."/>
            <person name="Seppala S."/>
            <person name="Yoo J.I."/>
            <person name="Huyett L.M."/>
            <person name="Pressman A."/>
            <person name="Cogan J.Z."/>
            <person name="Kivenson V."/>
            <person name="Peng X."/>
            <person name="Tan Y."/>
            <person name="Valentine D.L."/>
            <person name="O'Malley M.A."/>
        </authorList>
    </citation>
    <scope>NUCLEOTIDE SEQUENCE [LARGE SCALE GENOMIC DNA]</scope>
    <source>
        <strain evidence="2 3">M.o.H.</strain>
    </source>
</reference>
<proteinExistence type="predicted"/>
<dbReference type="OrthoDB" id="71568at2157"/>
<feature type="transmembrane region" description="Helical" evidence="1">
    <location>
        <begin position="55"/>
        <end position="77"/>
    </location>
</feature>
<comment type="caution">
    <text evidence="2">The sequence shown here is derived from an EMBL/GenBank/DDBJ whole genome shotgun (WGS) entry which is preliminary data.</text>
</comment>
<dbReference type="Proteomes" id="UP000217784">
    <property type="component" value="Unassembled WGS sequence"/>
</dbReference>
<dbReference type="InterPro" id="IPR005325">
    <property type="entry name" value="DUF308_memb"/>
</dbReference>
<organism evidence="2 3">
    <name type="scientific">Methanobacterium bryantii</name>
    <dbReference type="NCBI Taxonomy" id="2161"/>
    <lineage>
        <taxon>Archaea</taxon>
        <taxon>Methanobacteriati</taxon>
        <taxon>Methanobacteriota</taxon>
        <taxon>Methanomada group</taxon>
        <taxon>Methanobacteria</taxon>
        <taxon>Methanobacteriales</taxon>
        <taxon>Methanobacteriaceae</taxon>
        <taxon>Methanobacterium</taxon>
    </lineage>
</organism>
<name>A0A2A2H2W1_METBR</name>
<feature type="transmembrane region" description="Helical" evidence="1">
    <location>
        <begin position="83"/>
        <end position="107"/>
    </location>
</feature>
<dbReference type="Pfam" id="PF03729">
    <property type="entry name" value="DUF308"/>
    <property type="match status" value="1"/>
</dbReference>
<feature type="transmembrane region" description="Helical" evidence="1">
    <location>
        <begin position="30"/>
        <end position="48"/>
    </location>
</feature>
<evidence type="ECO:0000313" key="2">
    <source>
        <dbReference type="EMBL" id="PAV03640.1"/>
    </source>
</evidence>
<sequence>MEKTGNAIILIVLGLIVLAFPLLGVIPFSVLTGVAVLFLGLGLLFMGAASMGESLVMGIIELILGFLALIFGLGFIFNPALFSFVAALFVFIAGIFLVIAGIVAIASKTTGSRWTGLVALILGIIYIIVAAFIKDPLYLGILIGLWLLITGIIMLFQKD</sequence>
<gene>
    <name evidence="2" type="ORF">ASJ80_01325</name>
</gene>
<keyword evidence="1" id="KW-0812">Transmembrane</keyword>
<keyword evidence="1" id="KW-0472">Membrane</keyword>
<evidence type="ECO:0000256" key="1">
    <source>
        <dbReference type="SAM" id="Phobius"/>
    </source>
</evidence>
<protein>
    <recommendedName>
        <fullName evidence="4">DUF308 domain-containing protein</fullName>
    </recommendedName>
</protein>
<keyword evidence="3" id="KW-1185">Reference proteome</keyword>
<evidence type="ECO:0008006" key="4">
    <source>
        <dbReference type="Google" id="ProtNLM"/>
    </source>
</evidence>